<dbReference type="Proteomes" id="UP000009131">
    <property type="component" value="Unassembled WGS sequence"/>
</dbReference>
<dbReference type="AlphaFoldDB" id="G7E050"/>
<evidence type="ECO:0000313" key="1">
    <source>
        <dbReference type="EMBL" id="GAA96210.1"/>
    </source>
</evidence>
<sequence length="73" mass="7856">MAKRCMTVFSASGWSRAVMSRPRKSSRTVASLMGCADTCEFGIRPDGYALRLGRPLGDQTSTLSLLDGQAKSI</sequence>
<keyword evidence="2" id="KW-1185">Reference proteome</keyword>
<comment type="caution">
    <text evidence="1">The sequence shown here is derived from an EMBL/GenBank/DDBJ whole genome shotgun (WGS) entry which is preliminary data.</text>
</comment>
<evidence type="ECO:0000313" key="2">
    <source>
        <dbReference type="Proteomes" id="UP000009131"/>
    </source>
</evidence>
<reference evidence="1 2" key="2">
    <citation type="journal article" date="2012" name="Open Biol.">
        <title>Characteristics of nucleosomes and linker DNA regions on the genome of the basidiomycete Mixia osmundae revealed by mono- and dinucleosome mapping.</title>
        <authorList>
            <person name="Nishida H."/>
            <person name="Kondo S."/>
            <person name="Matsumoto T."/>
            <person name="Suzuki Y."/>
            <person name="Yoshikawa H."/>
            <person name="Taylor T.D."/>
            <person name="Sugiyama J."/>
        </authorList>
    </citation>
    <scope>NUCLEOTIDE SEQUENCE [LARGE SCALE GENOMIC DNA]</scope>
    <source>
        <strain evidence="2">CBS 9802 / IAM 14324 / JCM 22182 / KY 12970</strain>
    </source>
</reference>
<organism evidence="1 2">
    <name type="scientific">Mixia osmundae (strain CBS 9802 / IAM 14324 / JCM 22182 / KY 12970)</name>
    <dbReference type="NCBI Taxonomy" id="764103"/>
    <lineage>
        <taxon>Eukaryota</taxon>
        <taxon>Fungi</taxon>
        <taxon>Dikarya</taxon>
        <taxon>Basidiomycota</taxon>
        <taxon>Pucciniomycotina</taxon>
        <taxon>Mixiomycetes</taxon>
        <taxon>Mixiales</taxon>
        <taxon>Mixiaceae</taxon>
        <taxon>Mixia</taxon>
    </lineage>
</organism>
<dbReference type="InParanoid" id="G7E050"/>
<dbReference type="RefSeq" id="XP_014570828.1">
    <property type="nucleotide sequence ID" value="XM_014715342.1"/>
</dbReference>
<accession>G7E050</accession>
<dbReference type="EMBL" id="BABT02000076">
    <property type="protein sequence ID" value="GAA96210.1"/>
    <property type="molecule type" value="Genomic_DNA"/>
</dbReference>
<protein>
    <submittedName>
        <fullName evidence="1">Uncharacterized protein</fullName>
    </submittedName>
</protein>
<reference evidence="1 2" key="1">
    <citation type="journal article" date="2011" name="J. Gen. Appl. Microbiol.">
        <title>Draft genome sequencing of the enigmatic basidiomycete Mixia osmundae.</title>
        <authorList>
            <person name="Nishida H."/>
            <person name="Nagatsuka Y."/>
            <person name="Sugiyama J."/>
        </authorList>
    </citation>
    <scope>NUCLEOTIDE SEQUENCE [LARGE SCALE GENOMIC DNA]</scope>
    <source>
        <strain evidence="2">CBS 9802 / IAM 14324 / JCM 22182 / KY 12970</strain>
    </source>
</reference>
<gene>
    <name evidence="1" type="primary">Mo02874</name>
    <name evidence="1" type="ORF">E5Q_02874</name>
</gene>
<dbReference type="HOGENOM" id="CLU_2705342_0_0_1"/>
<proteinExistence type="predicted"/>
<name>G7E050_MIXOS</name>